<proteinExistence type="predicted"/>
<accession>A0ABR2BY98</accession>
<dbReference type="EMBL" id="JBBPBM010000075">
    <property type="protein sequence ID" value="KAK8512091.1"/>
    <property type="molecule type" value="Genomic_DNA"/>
</dbReference>
<reference evidence="1 2" key="1">
    <citation type="journal article" date="2024" name="G3 (Bethesda)">
        <title>Genome assembly of Hibiscus sabdariffa L. provides insights into metabolisms of medicinal natural products.</title>
        <authorList>
            <person name="Kim T."/>
        </authorList>
    </citation>
    <scope>NUCLEOTIDE SEQUENCE [LARGE SCALE GENOMIC DNA]</scope>
    <source>
        <strain evidence="1">TK-2024</strain>
        <tissue evidence="1">Old leaves</tissue>
    </source>
</reference>
<gene>
    <name evidence="1" type="ORF">V6N12_018572</name>
</gene>
<evidence type="ECO:0000313" key="1">
    <source>
        <dbReference type="EMBL" id="KAK8512091.1"/>
    </source>
</evidence>
<keyword evidence="2" id="KW-1185">Reference proteome</keyword>
<dbReference type="Proteomes" id="UP001472677">
    <property type="component" value="Unassembled WGS sequence"/>
</dbReference>
<organism evidence="1 2">
    <name type="scientific">Hibiscus sabdariffa</name>
    <name type="common">roselle</name>
    <dbReference type="NCBI Taxonomy" id="183260"/>
    <lineage>
        <taxon>Eukaryota</taxon>
        <taxon>Viridiplantae</taxon>
        <taxon>Streptophyta</taxon>
        <taxon>Embryophyta</taxon>
        <taxon>Tracheophyta</taxon>
        <taxon>Spermatophyta</taxon>
        <taxon>Magnoliopsida</taxon>
        <taxon>eudicotyledons</taxon>
        <taxon>Gunneridae</taxon>
        <taxon>Pentapetalae</taxon>
        <taxon>rosids</taxon>
        <taxon>malvids</taxon>
        <taxon>Malvales</taxon>
        <taxon>Malvaceae</taxon>
        <taxon>Malvoideae</taxon>
        <taxon>Hibiscus</taxon>
    </lineage>
</organism>
<name>A0ABR2BY98_9ROSI</name>
<evidence type="ECO:0000313" key="2">
    <source>
        <dbReference type="Proteomes" id="UP001472677"/>
    </source>
</evidence>
<comment type="caution">
    <text evidence="1">The sequence shown here is derived from an EMBL/GenBank/DDBJ whole genome shotgun (WGS) entry which is preliminary data.</text>
</comment>
<sequence length="154" mass="17136">MLSHPSVVIPKNTCPPSYCGCWHGVSRGFFLESCHDRTLDERALRAGLALLHSRDIVGSGFRPLSKIPHCCPPWESGPCLSPSVADHPKRLAKHHWLGQPLPDQLPNTTQAHQTTLFSFLQDLAQTVRQIPTRYAPVRPFVLNSSHPLGKTSYL</sequence>
<protein>
    <submittedName>
        <fullName evidence="1">Uncharacterized protein</fullName>
    </submittedName>
</protein>